<keyword evidence="3" id="KW-1185">Reference proteome</keyword>
<protein>
    <submittedName>
        <fullName evidence="2">Uncharacterized protein</fullName>
    </submittedName>
</protein>
<name>A0A238USY2_9ACTN</name>
<dbReference type="Proteomes" id="UP000198403">
    <property type="component" value="Unassembled WGS sequence"/>
</dbReference>
<dbReference type="OrthoDB" id="3346899at2"/>
<gene>
    <name evidence="2" type="ORF">SAMN06272737_101291</name>
</gene>
<proteinExistence type="predicted"/>
<evidence type="ECO:0000313" key="3">
    <source>
        <dbReference type="Proteomes" id="UP000198403"/>
    </source>
</evidence>
<organism evidence="2 3">
    <name type="scientific">Blastococcus mobilis</name>
    <dbReference type="NCBI Taxonomy" id="1938746"/>
    <lineage>
        <taxon>Bacteria</taxon>
        <taxon>Bacillati</taxon>
        <taxon>Actinomycetota</taxon>
        <taxon>Actinomycetes</taxon>
        <taxon>Geodermatophilales</taxon>
        <taxon>Geodermatophilaceae</taxon>
        <taxon>Blastococcus</taxon>
    </lineage>
</organism>
<sequence length="244" mass="27242">MHDWDAAAADALHDCKQALEERDVVRWLREATRAMWRPNAERYEPSQLFDTPRGVAALSLENLRERMLAEYRAAYSPWRARGVRVTVPHGSLLIEVGDLAVHVVKAPGVQIREPEWTHFFWDSSATRRGAAERNGWANALPPPPMEGQLAFDFEVIPAGGHPAFRELFFVWAGDAIGLTAGWLGLPRLGRPRWLAVTPLWRDDVADGDGAASGLPRRPTGAAFSEREAARPTVALKRRPEETAR</sequence>
<dbReference type="RefSeq" id="WP_089334778.1">
    <property type="nucleotide sequence ID" value="NZ_FZNO01000001.1"/>
</dbReference>
<feature type="region of interest" description="Disordered" evidence="1">
    <location>
        <begin position="206"/>
        <end position="244"/>
    </location>
</feature>
<accession>A0A238USY2</accession>
<reference evidence="2 3" key="1">
    <citation type="submission" date="2017-06" db="EMBL/GenBank/DDBJ databases">
        <authorList>
            <person name="Kim H.J."/>
            <person name="Triplett B.A."/>
        </authorList>
    </citation>
    <scope>NUCLEOTIDE SEQUENCE [LARGE SCALE GENOMIC DNA]</scope>
    <source>
        <strain evidence="2 3">DSM 44272</strain>
    </source>
</reference>
<dbReference type="AlphaFoldDB" id="A0A238USY2"/>
<evidence type="ECO:0000256" key="1">
    <source>
        <dbReference type="SAM" id="MobiDB-lite"/>
    </source>
</evidence>
<dbReference type="EMBL" id="FZNO01000001">
    <property type="protein sequence ID" value="SNR24797.1"/>
    <property type="molecule type" value="Genomic_DNA"/>
</dbReference>
<evidence type="ECO:0000313" key="2">
    <source>
        <dbReference type="EMBL" id="SNR24797.1"/>
    </source>
</evidence>